<organism evidence="2 3">
    <name type="scientific">Colletotrichum navitas</name>
    <dbReference type="NCBI Taxonomy" id="681940"/>
    <lineage>
        <taxon>Eukaryota</taxon>
        <taxon>Fungi</taxon>
        <taxon>Dikarya</taxon>
        <taxon>Ascomycota</taxon>
        <taxon>Pezizomycotina</taxon>
        <taxon>Sordariomycetes</taxon>
        <taxon>Hypocreomycetidae</taxon>
        <taxon>Glomerellales</taxon>
        <taxon>Glomerellaceae</taxon>
        <taxon>Colletotrichum</taxon>
        <taxon>Colletotrichum graminicola species complex</taxon>
    </lineage>
</organism>
<keyword evidence="3" id="KW-1185">Reference proteome</keyword>
<gene>
    <name evidence="2" type="ORF">LY79DRAFT_573654</name>
</gene>
<comment type="caution">
    <text evidence="2">The sequence shown here is derived from an EMBL/GenBank/DDBJ whole genome shotgun (WGS) entry which is preliminary data.</text>
</comment>
<dbReference type="AlphaFoldDB" id="A0AAD8UWK9"/>
<proteinExistence type="predicted"/>
<dbReference type="Proteomes" id="UP001230504">
    <property type="component" value="Unassembled WGS sequence"/>
</dbReference>
<reference evidence="2" key="1">
    <citation type="submission" date="2021-06" db="EMBL/GenBank/DDBJ databases">
        <title>Comparative genomics, transcriptomics and evolutionary studies reveal genomic signatures of adaptation to plant cell wall in hemibiotrophic fungi.</title>
        <authorList>
            <consortium name="DOE Joint Genome Institute"/>
            <person name="Baroncelli R."/>
            <person name="Diaz J.F."/>
            <person name="Benocci T."/>
            <person name="Peng M."/>
            <person name="Battaglia E."/>
            <person name="Haridas S."/>
            <person name="Andreopoulos W."/>
            <person name="Labutti K."/>
            <person name="Pangilinan J."/>
            <person name="Floch G.L."/>
            <person name="Makela M.R."/>
            <person name="Henrissat B."/>
            <person name="Grigoriev I.V."/>
            <person name="Crouch J.A."/>
            <person name="De Vries R.P."/>
            <person name="Sukno S.A."/>
            <person name="Thon M.R."/>
        </authorList>
    </citation>
    <scope>NUCLEOTIDE SEQUENCE</scope>
    <source>
        <strain evidence="2">CBS 125086</strain>
    </source>
</reference>
<dbReference type="GeneID" id="85443732"/>
<accession>A0AAD8UWK9</accession>
<name>A0AAD8UWK9_9PEZI</name>
<evidence type="ECO:0000313" key="3">
    <source>
        <dbReference type="Proteomes" id="UP001230504"/>
    </source>
</evidence>
<evidence type="ECO:0008006" key="4">
    <source>
        <dbReference type="Google" id="ProtNLM"/>
    </source>
</evidence>
<evidence type="ECO:0000313" key="2">
    <source>
        <dbReference type="EMBL" id="KAK1564099.1"/>
    </source>
</evidence>
<dbReference type="EMBL" id="JAHLJV010000213">
    <property type="protein sequence ID" value="KAK1564099.1"/>
    <property type="molecule type" value="Genomic_DNA"/>
</dbReference>
<feature type="signal peptide" evidence="1">
    <location>
        <begin position="1"/>
        <end position="25"/>
    </location>
</feature>
<sequence>MTHWYVPVPSTWAAWHLAIARCCLPAPSPSEPNVGYFPCAKLNQTLSPYYSGNCQKIRQFWHYVPELHYI</sequence>
<dbReference type="RefSeq" id="XP_060406944.1">
    <property type="nucleotide sequence ID" value="XM_060559492.1"/>
</dbReference>
<protein>
    <recommendedName>
        <fullName evidence="4">Secreted protein</fullName>
    </recommendedName>
</protein>
<keyword evidence="1" id="KW-0732">Signal</keyword>
<evidence type="ECO:0000256" key="1">
    <source>
        <dbReference type="SAM" id="SignalP"/>
    </source>
</evidence>
<feature type="chain" id="PRO_5042141718" description="Secreted protein" evidence="1">
    <location>
        <begin position="26"/>
        <end position="70"/>
    </location>
</feature>